<name>A0ABW7QVW2_9ACTN</name>
<dbReference type="EMBL" id="JBIRGQ010000005">
    <property type="protein sequence ID" value="MFH8549147.1"/>
    <property type="molecule type" value="Genomic_DNA"/>
</dbReference>
<gene>
    <name evidence="2" type="ORF">ACH4F9_29420</name>
</gene>
<reference evidence="2 3" key="1">
    <citation type="submission" date="2024-10" db="EMBL/GenBank/DDBJ databases">
        <title>The Natural Products Discovery Center: Release of the First 8490 Sequenced Strains for Exploring Actinobacteria Biosynthetic Diversity.</title>
        <authorList>
            <person name="Kalkreuter E."/>
            <person name="Kautsar S.A."/>
            <person name="Yang D."/>
            <person name="Bader C.D."/>
            <person name="Teijaro C.N."/>
            <person name="Fluegel L."/>
            <person name="Davis C.M."/>
            <person name="Simpson J.R."/>
            <person name="Lauterbach L."/>
            <person name="Steele A.D."/>
            <person name="Gui C."/>
            <person name="Meng S."/>
            <person name="Li G."/>
            <person name="Viehrig K."/>
            <person name="Ye F."/>
            <person name="Su P."/>
            <person name="Kiefer A.F."/>
            <person name="Nichols A."/>
            <person name="Cepeda A.J."/>
            <person name="Yan W."/>
            <person name="Fan B."/>
            <person name="Jiang Y."/>
            <person name="Adhikari A."/>
            <person name="Zheng C.-J."/>
            <person name="Schuster L."/>
            <person name="Cowan T.M."/>
            <person name="Smanski M.J."/>
            <person name="Chevrette M.G."/>
            <person name="De Carvalho L.P.S."/>
            <person name="Shen B."/>
        </authorList>
    </citation>
    <scope>NUCLEOTIDE SEQUENCE [LARGE SCALE GENOMIC DNA]</scope>
    <source>
        <strain evidence="2 3">NPDC017990</strain>
    </source>
</reference>
<protein>
    <submittedName>
        <fullName evidence="2">TIGR04222 domain-containing membrane protein</fullName>
    </submittedName>
</protein>
<dbReference type="InterPro" id="IPR026467">
    <property type="entry name" value="Ser/Gly_Cys_C_dom"/>
</dbReference>
<dbReference type="RefSeq" id="WP_397715590.1">
    <property type="nucleotide sequence ID" value="NZ_JBIRGN010000005.1"/>
</dbReference>
<feature type="transmembrane region" description="Helical" evidence="1">
    <location>
        <begin position="177"/>
        <end position="201"/>
    </location>
</feature>
<feature type="transmembrane region" description="Helical" evidence="1">
    <location>
        <begin position="148"/>
        <end position="165"/>
    </location>
</feature>
<keyword evidence="1" id="KW-0472">Membrane</keyword>
<accession>A0ABW7QVW2</accession>
<dbReference type="Proteomes" id="UP001610818">
    <property type="component" value="Unassembled WGS sequence"/>
</dbReference>
<keyword evidence="3" id="KW-1185">Reference proteome</keyword>
<keyword evidence="1" id="KW-1133">Transmembrane helix</keyword>
<evidence type="ECO:0000313" key="3">
    <source>
        <dbReference type="Proteomes" id="UP001610818"/>
    </source>
</evidence>
<organism evidence="2 3">
    <name type="scientific">Streptomyces longisporoflavus</name>
    <dbReference type="NCBI Taxonomy" id="28044"/>
    <lineage>
        <taxon>Bacteria</taxon>
        <taxon>Bacillati</taxon>
        <taxon>Actinomycetota</taxon>
        <taxon>Actinomycetes</taxon>
        <taxon>Kitasatosporales</taxon>
        <taxon>Streptomycetaceae</taxon>
        <taxon>Streptomyces</taxon>
    </lineage>
</organism>
<proteinExistence type="predicted"/>
<sequence>MQILSVCYALLVAASSAALLAGVSRIRRAGPMQPDARHGAVFDPFEAAFLAGGPGRVADAAIAALHEDGRLVVAWPGIVEIRSAEARNAVEAAAIEAPASAPSSALHWLRIGVMRSPAVQAIGDGLALRGLLVRPEALRGLRRRKIRHNALTFLGFVLVVAVIAVEDGDGPSWDPVSVPTITMIVAWATGALVGALCGGAARTGVTATGRTALAEYRAAGAEVQGAAHRVAVEGLVGILDSGLRAQLEAAHRVRPGRTSGSTSAYASSGSTIAWCGGGGAGGSACGGSSCGSSGGGGCGGGSSCGGGGGGGGGCGGGGGGSS</sequence>
<keyword evidence="1" id="KW-0812">Transmembrane</keyword>
<feature type="transmembrane region" description="Helical" evidence="1">
    <location>
        <begin position="6"/>
        <end position="23"/>
    </location>
</feature>
<comment type="caution">
    <text evidence="2">The sequence shown here is derived from an EMBL/GenBank/DDBJ whole genome shotgun (WGS) entry which is preliminary data.</text>
</comment>
<evidence type="ECO:0000256" key="1">
    <source>
        <dbReference type="SAM" id="Phobius"/>
    </source>
</evidence>
<evidence type="ECO:0000313" key="2">
    <source>
        <dbReference type="EMBL" id="MFH8549147.1"/>
    </source>
</evidence>
<dbReference type="NCBIfam" id="TIGR04222">
    <property type="entry name" value="near_uncomplex"/>
    <property type="match status" value="1"/>
</dbReference>